<protein>
    <recommendedName>
        <fullName evidence="1">DUF7210 domain-containing protein</fullName>
    </recommendedName>
</protein>
<dbReference type="AlphaFoldDB" id="A0AAW6P300"/>
<dbReference type="Pfam" id="PF23843">
    <property type="entry name" value="DUF7210"/>
    <property type="match status" value="1"/>
</dbReference>
<comment type="caution">
    <text evidence="2">The sequence shown here is derived from an EMBL/GenBank/DDBJ whole genome shotgun (WGS) entry which is preliminary data.</text>
</comment>
<dbReference type="Proteomes" id="UP001220662">
    <property type="component" value="Unassembled WGS sequence"/>
</dbReference>
<reference evidence="2" key="1">
    <citation type="submission" date="2023-03" db="EMBL/GenBank/DDBJ databases">
        <title>Draft assemblies of triclosan tolerant bacteria isolated from returned activated sludge.</title>
        <authorList>
            <person name="Van Hamelsveld S."/>
        </authorList>
    </citation>
    <scope>NUCLEOTIDE SEQUENCE</scope>
    <source>
        <strain evidence="2">GW210015_S63</strain>
    </source>
</reference>
<name>A0AAW6P300_9PSED</name>
<evidence type="ECO:0000313" key="3">
    <source>
        <dbReference type="Proteomes" id="UP001220662"/>
    </source>
</evidence>
<feature type="domain" description="DUF7210" evidence="1">
    <location>
        <begin position="21"/>
        <end position="57"/>
    </location>
</feature>
<proteinExistence type="predicted"/>
<gene>
    <name evidence="2" type="ORF">P3W55_05205</name>
</gene>
<organism evidence="2 3">
    <name type="scientific">Pseudomonas citronellolis</name>
    <dbReference type="NCBI Taxonomy" id="53408"/>
    <lineage>
        <taxon>Bacteria</taxon>
        <taxon>Pseudomonadati</taxon>
        <taxon>Pseudomonadota</taxon>
        <taxon>Gammaproteobacteria</taxon>
        <taxon>Pseudomonadales</taxon>
        <taxon>Pseudomonadaceae</taxon>
        <taxon>Pseudomonas</taxon>
    </lineage>
</organism>
<dbReference type="RefSeq" id="WP_276213950.1">
    <property type="nucleotide sequence ID" value="NZ_JARJLR010000104.1"/>
</dbReference>
<accession>A0AAW6P300</accession>
<dbReference type="EMBL" id="JARJLR010000104">
    <property type="protein sequence ID" value="MDF3841105.1"/>
    <property type="molecule type" value="Genomic_DNA"/>
</dbReference>
<evidence type="ECO:0000313" key="2">
    <source>
        <dbReference type="EMBL" id="MDF3841105.1"/>
    </source>
</evidence>
<evidence type="ECO:0000259" key="1">
    <source>
        <dbReference type="Pfam" id="PF23843"/>
    </source>
</evidence>
<sequence length="72" mass="7732">MNTPAKKTQASSAIDEQKLEKVKLIAPHKHAGEKCKAGDEIEVNAIEKAFLLQHKKIAGVGENQEAAPAAKE</sequence>
<dbReference type="InterPro" id="IPR055634">
    <property type="entry name" value="DUF7210"/>
</dbReference>